<evidence type="ECO:0000259" key="9">
    <source>
        <dbReference type="PROSITE" id="PS51939"/>
    </source>
</evidence>
<dbReference type="GO" id="GO:0005634">
    <property type="term" value="C:nucleus"/>
    <property type="evidence" value="ECO:0007669"/>
    <property type="project" value="UniProtKB-SubCell"/>
</dbReference>
<dbReference type="InterPro" id="IPR006630">
    <property type="entry name" value="La_HTH"/>
</dbReference>
<dbReference type="WBParaSite" id="TASK_0000726001-mRNA-1">
    <property type="protein sequence ID" value="TASK_0000726001-mRNA-1"/>
    <property type="gene ID" value="TASK_0000726001"/>
</dbReference>
<protein>
    <submittedName>
        <fullName evidence="12">Lupus La protein</fullName>
    </submittedName>
</protein>
<dbReference type="GO" id="GO:0045727">
    <property type="term" value="P:positive regulation of translation"/>
    <property type="evidence" value="ECO:0007669"/>
    <property type="project" value="TreeGrafter"/>
</dbReference>
<keyword evidence="2 4" id="KW-0694">RNA-binding</keyword>
<dbReference type="Proteomes" id="UP000282613">
    <property type="component" value="Unassembled WGS sequence"/>
</dbReference>
<evidence type="ECO:0000256" key="3">
    <source>
        <dbReference type="ARBA" id="ARBA00023242"/>
    </source>
</evidence>
<feature type="coiled-coil region" evidence="5">
    <location>
        <begin position="177"/>
        <end position="204"/>
    </location>
</feature>
<evidence type="ECO:0000256" key="1">
    <source>
        <dbReference type="ARBA" id="ARBA00004123"/>
    </source>
</evidence>
<dbReference type="InterPro" id="IPR036390">
    <property type="entry name" value="WH_DNA-bd_sf"/>
</dbReference>
<feature type="domain" description="HTH La-type RNA-binding" evidence="8">
    <location>
        <begin position="1"/>
        <end position="90"/>
    </location>
</feature>
<dbReference type="SUPFAM" id="SSF46785">
    <property type="entry name" value="Winged helix' DNA-binding domain"/>
    <property type="match status" value="1"/>
</dbReference>
<evidence type="ECO:0000259" key="8">
    <source>
        <dbReference type="PROSITE" id="PS50961"/>
    </source>
</evidence>
<dbReference type="GO" id="GO:1990904">
    <property type="term" value="C:ribonucleoprotein complex"/>
    <property type="evidence" value="ECO:0007669"/>
    <property type="project" value="UniProtKB-UniRule"/>
</dbReference>
<dbReference type="PROSITE" id="PS50102">
    <property type="entry name" value="RRM"/>
    <property type="match status" value="1"/>
</dbReference>
<evidence type="ECO:0000259" key="7">
    <source>
        <dbReference type="PROSITE" id="PS50102"/>
    </source>
</evidence>
<reference evidence="10 11" key="2">
    <citation type="submission" date="2018-11" db="EMBL/GenBank/DDBJ databases">
        <authorList>
            <consortium name="Pathogen Informatics"/>
        </authorList>
    </citation>
    <scope>NUCLEOTIDE SEQUENCE [LARGE SCALE GENOMIC DNA]</scope>
</reference>
<feature type="compositionally biased region" description="Basic and acidic residues" evidence="6">
    <location>
        <begin position="226"/>
        <end position="244"/>
    </location>
</feature>
<dbReference type="InterPro" id="IPR036388">
    <property type="entry name" value="WH-like_DNA-bd_sf"/>
</dbReference>
<proteinExistence type="predicted"/>
<feature type="domain" description="XRRM" evidence="9">
    <location>
        <begin position="256"/>
        <end position="380"/>
    </location>
</feature>
<dbReference type="Gene3D" id="1.10.10.10">
    <property type="entry name" value="Winged helix-like DNA-binding domain superfamily/Winged helix DNA-binding domain"/>
    <property type="match status" value="1"/>
</dbReference>
<organism evidence="12">
    <name type="scientific">Taenia asiatica</name>
    <name type="common">Asian tapeworm</name>
    <dbReference type="NCBI Taxonomy" id="60517"/>
    <lineage>
        <taxon>Eukaryota</taxon>
        <taxon>Metazoa</taxon>
        <taxon>Spiralia</taxon>
        <taxon>Lophotrochozoa</taxon>
        <taxon>Platyhelminthes</taxon>
        <taxon>Cestoda</taxon>
        <taxon>Eucestoda</taxon>
        <taxon>Cyclophyllidea</taxon>
        <taxon>Taeniidae</taxon>
        <taxon>Taenia</taxon>
    </lineage>
</organism>
<dbReference type="Pfam" id="PF05383">
    <property type="entry name" value="La"/>
    <property type="match status" value="1"/>
</dbReference>
<dbReference type="InterPro" id="IPR012677">
    <property type="entry name" value="Nucleotide-bd_a/b_plait_sf"/>
</dbReference>
<dbReference type="PANTHER" id="PTHR22792">
    <property type="entry name" value="LUPUS LA PROTEIN-RELATED"/>
    <property type="match status" value="1"/>
</dbReference>
<dbReference type="Gene3D" id="3.30.70.330">
    <property type="match status" value="2"/>
</dbReference>
<reference evidence="12" key="1">
    <citation type="submission" date="2017-02" db="UniProtKB">
        <authorList>
            <consortium name="WormBaseParasite"/>
        </authorList>
    </citation>
    <scope>IDENTIFICATION</scope>
</reference>
<evidence type="ECO:0000256" key="6">
    <source>
        <dbReference type="SAM" id="MobiDB-lite"/>
    </source>
</evidence>
<dbReference type="CDD" id="cd12291">
    <property type="entry name" value="RRM1_La"/>
    <property type="match status" value="1"/>
</dbReference>
<dbReference type="SUPFAM" id="SSF54928">
    <property type="entry name" value="RNA-binding domain, RBD"/>
    <property type="match status" value="1"/>
</dbReference>
<keyword evidence="5" id="KW-0175">Coiled coil</keyword>
<dbReference type="InterPro" id="IPR002344">
    <property type="entry name" value="Lupus_La"/>
</dbReference>
<dbReference type="InterPro" id="IPR000504">
    <property type="entry name" value="RRM_dom"/>
</dbReference>
<dbReference type="InterPro" id="IPR045180">
    <property type="entry name" value="La_dom_prot"/>
</dbReference>
<feature type="region of interest" description="Disordered" evidence="6">
    <location>
        <begin position="226"/>
        <end position="270"/>
    </location>
</feature>
<keyword evidence="3" id="KW-0539">Nucleus</keyword>
<feature type="domain" description="RRM" evidence="7">
    <location>
        <begin position="100"/>
        <end position="196"/>
    </location>
</feature>
<dbReference type="Pfam" id="PF00076">
    <property type="entry name" value="RRM_1"/>
    <property type="match status" value="1"/>
</dbReference>
<dbReference type="STRING" id="60517.A0A0R3W9V0"/>
<dbReference type="EMBL" id="UYRS01018595">
    <property type="protein sequence ID" value="VDK38100.1"/>
    <property type="molecule type" value="Genomic_DNA"/>
</dbReference>
<evidence type="ECO:0000256" key="4">
    <source>
        <dbReference type="PROSITE-ProRule" id="PRU00332"/>
    </source>
</evidence>
<dbReference type="InterPro" id="IPR014886">
    <property type="entry name" value="La_xRRM"/>
</dbReference>
<dbReference type="PROSITE" id="PS51939">
    <property type="entry name" value="XRRM"/>
    <property type="match status" value="1"/>
</dbReference>
<feature type="compositionally biased region" description="Basic and acidic residues" evidence="6">
    <location>
        <begin position="251"/>
        <end position="270"/>
    </location>
</feature>
<dbReference type="GO" id="GO:0003723">
    <property type="term" value="F:RNA binding"/>
    <property type="evidence" value="ECO:0007669"/>
    <property type="project" value="UniProtKB-UniRule"/>
</dbReference>
<name>A0A0R3W9V0_TAEAS</name>
<feature type="region of interest" description="Disordered" evidence="6">
    <location>
        <begin position="358"/>
        <end position="380"/>
    </location>
</feature>
<dbReference type="AlphaFoldDB" id="A0A0R3W9V0"/>
<dbReference type="PRINTS" id="PR00302">
    <property type="entry name" value="LUPUSLA"/>
</dbReference>
<dbReference type="SMART" id="SM00360">
    <property type="entry name" value="RRM"/>
    <property type="match status" value="1"/>
</dbReference>
<gene>
    <name evidence="10" type="ORF">TASK_LOCUS7261</name>
</gene>
<dbReference type="GO" id="GO:0006396">
    <property type="term" value="P:RNA processing"/>
    <property type="evidence" value="ECO:0007669"/>
    <property type="project" value="InterPro"/>
</dbReference>
<evidence type="ECO:0000313" key="10">
    <source>
        <dbReference type="EMBL" id="VDK38100.1"/>
    </source>
</evidence>
<evidence type="ECO:0000256" key="5">
    <source>
        <dbReference type="SAM" id="Coils"/>
    </source>
</evidence>
<dbReference type="Pfam" id="PF08777">
    <property type="entry name" value="RRM_3"/>
    <property type="match status" value="1"/>
</dbReference>
<evidence type="ECO:0000256" key="2">
    <source>
        <dbReference type="ARBA" id="ARBA00022884"/>
    </source>
</evidence>
<dbReference type="PROSITE" id="PS50961">
    <property type="entry name" value="HTH_LA"/>
    <property type="match status" value="1"/>
</dbReference>
<dbReference type="GO" id="GO:0005829">
    <property type="term" value="C:cytosol"/>
    <property type="evidence" value="ECO:0007669"/>
    <property type="project" value="TreeGrafter"/>
</dbReference>
<dbReference type="PANTHER" id="PTHR22792:SF166">
    <property type="entry name" value="LUPUS LA PROTEIN HOMOLOG"/>
    <property type="match status" value="1"/>
</dbReference>
<sequence>MADLDLDAKVLRQVEYYFGDINLPKDTFLKKTLEENGGWMPFDILLKFKRLKQLSTDIEVIKNALMKSDLVEVGENGVRRVPSNPAPETLSQALAIHGDRALYVKGFPTTLSLDEIISWLESIAGETYDVFCKRFPNKSFKGSIYVTFKEKEAADKFMTSPDCAEFNGNPLLRKWYKDYLEDKIKAREARIEEKNKKNDRKKAEVISRMTAGALIELAGLPLRASKTAESKSERHVDGTEEKIAEASSGEAKNESEGKTDTSVCEKGDESKQTVSHLKSWINEMLNSSIPLAWIDVDPLGNKAIVRFKEPNSAAPALEKLTKAFEGGKIVYNESQITARLIEGEEEIDIWRKILNTMKSKKRKAGRSNGGKFGSKRRRQN</sequence>
<accession>A0A0R3W9V0</accession>
<evidence type="ECO:0000313" key="11">
    <source>
        <dbReference type="Proteomes" id="UP000282613"/>
    </source>
</evidence>
<dbReference type="GO" id="GO:0010494">
    <property type="term" value="C:cytoplasmic stress granule"/>
    <property type="evidence" value="ECO:0007669"/>
    <property type="project" value="TreeGrafter"/>
</dbReference>
<dbReference type="OrthoDB" id="439993at2759"/>
<evidence type="ECO:0000313" key="12">
    <source>
        <dbReference type="WBParaSite" id="TASK_0000726001-mRNA-1"/>
    </source>
</evidence>
<comment type="subcellular location">
    <subcellularLocation>
        <location evidence="1">Nucleus</location>
    </subcellularLocation>
</comment>
<keyword evidence="11" id="KW-1185">Reference proteome</keyword>
<dbReference type="SMART" id="SM00715">
    <property type="entry name" value="LA"/>
    <property type="match status" value="1"/>
</dbReference>
<dbReference type="InterPro" id="IPR035979">
    <property type="entry name" value="RBD_domain_sf"/>
</dbReference>